<feature type="transmembrane region" description="Helical" evidence="8">
    <location>
        <begin position="195"/>
        <end position="217"/>
    </location>
</feature>
<organism evidence="9 10">
    <name type="scientific">Melghirimyces thermohalophilus</name>
    <dbReference type="NCBI Taxonomy" id="1236220"/>
    <lineage>
        <taxon>Bacteria</taxon>
        <taxon>Bacillati</taxon>
        <taxon>Bacillota</taxon>
        <taxon>Bacilli</taxon>
        <taxon>Bacillales</taxon>
        <taxon>Thermoactinomycetaceae</taxon>
        <taxon>Melghirimyces</taxon>
    </lineage>
</organism>
<feature type="transmembrane region" description="Helical" evidence="8">
    <location>
        <begin position="154"/>
        <end position="175"/>
    </location>
</feature>
<evidence type="ECO:0000256" key="1">
    <source>
        <dbReference type="ARBA" id="ARBA00004651"/>
    </source>
</evidence>
<feature type="transmembrane region" description="Helical" evidence="8">
    <location>
        <begin position="67"/>
        <end position="84"/>
    </location>
</feature>
<accession>A0A1G6IBQ0</accession>
<protein>
    <submittedName>
        <fullName evidence="9">Iron complex transport system permease protein</fullName>
    </submittedName>
</protein>
<evidence type="ECO:0000256" key="6">
    <source>
        <dbReference type="ARBA" id="ARBA00022989"/>
    </source>
</evidence>
<reference evidence="9 10" key="1">
    <citation type="submission" date="2016-10" db="EMBL/GenBank/DDBJ databases">
        <authorList>
            <person name="de Groot N.N."/>
        </authorList>
    </citation>
    <scope>NUCLEOTIDE SEQUENCE [LARGE SCALE GENOMIC DNA]</scope>
    <source>
        <strain evidence="9 10">DSM 45514</strain>
    </source>
</reference>
<evidence type="ECO:0000256" key="2">
    <source>
        <dbReference type="ARBA" id="ARBA00007935"/>
    </source>
</evidence>
<feature type="transmembrane region" description="Helical" evidence="8">
    <location>
        <begin position="122"/>
        <end position="142"/>
    </location>
</feature>
<dbReference type="Proteomes" id="UP000199387">
    <property type="component" value="Unassembled WGS sequence"/>
</dbReference>
<keyword evidence="5 8" id="KW-0812">Transmembrane</keyword>
<dbReference type="InterPro" id="IPR037294">
    <property type="entry name" value="ABC_BtuC-like"/>
</dbReference>
<comment type="subcellular location">
    <subcellularLocation>
        <location evidence="1">Cell membrane</location>
        <topology evidence="1">Multi-pass membrane protein</topology>
    </subcellularLocation>
</comment>
<evidence type="ECO:0000313" key="10">
    <source>
        <dbReference type="Proteomes" id="UP000199387"/>
    </source>
</evidence>
<gene>
    <name evidence="9" type="ORF">SAMN04488112_102159</name>
</gene>
<proteinExistence type="inferred from homology"/>
<keyword evidence="6 8" id="KW-1133">Transmembrane helix</keyword>
<dbReference type="Pfam" id="PF01032">
    <property type="entry name" value="FecCD"/>
    <property type="match status" value="1"/>
</dbReference>
<dbReference type="AlphaFoldDB" id="A0A1G6IBQ0"/>
<dbReference type="PANTHER" id="PTHR30472:SF65">
    <property type="entry name" value="SIDEROPHORE TRANSPORT SYSTEM PERMEASE PROTEIN YFIZ-RELATED"/>
    <property type="match status" value="1"/>
</dbReference>
<dbReference type="GO" id="GO:0005886">
    <property type="term" value="C:plasma membrane"/>
    <property type="evidence" value="ECO:0007669"/>
    <property type="project" value="UniProtKB-SubCell"/>
</dbReference>
<dbReference type="OrthoDB" id="9811721at2"/>
<keyword evidence="7 8" id="KW-0472">Membrane</keyword>
<dbReference type="CDD" id="cd06550">
    <property type="entry name" value="TM_ABC_iron-siderophores_like"/>
    <property type="match status" value="1"/>
</dbReference>
<keyword evidence="4" id="KW-1003">Cell membrane</keyword>
<evidence type="ECO:0000256" key="7">
    <source>
        <dbReference type="ARBA" id="ARBA00023136"/>
    </source>
</evidence>
<dbReference type="InterPro" id="IPR000522">
    <property type="entry name" value="ABC_transptr_permease_BtuC"/>
</dbReference>
<keyword evidence="3" id="KW-0813">Transport</keyword>
<dbReference type="PANTHER" id="PTHR30472">
    <property type="entry name" value="FERRIC ENTEROBACTIN TRANSPORT SYSTEM PERMEASE PROTEIN"/>
    <property type="match status" value="1"/>
</dbReference>
<dbReference type="RefSeq" id="WP_091566163.1">
    <property type="nucleotide sequence ID" value="NZ_FMZA01000002.1"/>
</dbReference>
<feature type="transmembrane region" description="Helical" evidence="8">
    <location>
        <begin position="96"/>
        <end position="116"/>
    </location>
</feature>
<evidence type="ECO:0000256" key="4">
    <source>
        <dbReference type="ARBA" id="ARBA00022475"/>
    </source>
</evidence>
<keyword evidence="10" id="KW-1185">Reference proteome</keyword>
<dbReference type="Gene3D" id="1.10.3470.10">
    <property type="entry name" value="ABC transporter involved in vitamin B12 uptake, BtuC"/>
    <property type="match status" value="1"/>
</dbReference>
<name>A0A1G6IBQ0_9BACL</name>
<comment type="similarity">
    <text evidence="2">Belongs to the binding-protein-dependent transport system permease family. FecCD subfamily.</text>
</comment>
<sequence length="353" mass="36831">MRSHPFRTLTLRTLGLVAGVLLLLVTLTGSIKWGLTQVGWQTLLNAFQTPEPTQVELVILNTRLPRALIALCVGASLAMAGALMQALTRNPLASPGIFGINAGAAFAVVAAAAFFSVASFQAYTWVAFAGAAISGLIVYGLGSAGRTGLTPLKLTLAGAAMTAFFSTLTQGVLVTDETTLEEVLFWLSGSIVGRSLQSLTTVLPFFIAAWALTFALSRPVTTLLMGENVARGLGQRTGWVKFLSALCVMLLAGGAVAVAGPIGMVGLVVPHIARFLVGNDYRWLLPYCALLGGSFLLLADIGARYLIMPGGPVAELLAGTAARVLSDEVPVGIITALIGVPFFITIARRSVSE</sequence>
<dbReference type="GO" id="GO:0033214">
    <property type="term" value="P:siderophore-iron import into cell"/>
    <property type="evidence" value="ECO:0007669"/>
    <property type="project" value="TreeGrafter"/>
</dbReference>
<feature type="transmembrane region" description="Helical" evidence="8">
    <location>
        <begin position="284"/>
        <end position="307"/>
    </location>
</feature>
<evidence type="ECO:0000256" key="5">
    <source>
        <dbReference type="ARBA" id="ARBA00022692"/>
    </source>
</evidence>
<feature type="transmembrane region" description="Helical" evidence="8">
    <location>
        <begin position="238"/>
        <end position="264"/>
    </location>
</feature>
<dbReference type="EMBL" id="FMZA01000002">
    <property type="protein sequence ID" value="SDC03962.1"/>
    <property type="molecule type" value="Genomic_DNA"/>
</dbReference>
<dbReference type="GO" id="GO:0022857">
    <property type="term" value="F:transmembrane transporter activity"/>
    <property type="evidence" value="ECO:0007669"/>
    <property type="project" value="InterPro"/>
</dbReference>
<dbReference type="SUPFAM" id="SSF81345">
    <property type="entry name" value="ABC transporter involved in vitamin B12 uptake, BtuC"/>
    <property type="match status" value="1"/>
</dbReference>
<dbReference type="STRING" id="1236220.SAMN04488112_102159"/>
<evidence type="ECO:0000256" key="3">
    <source>
        <dbReference type="ARBA" id="ARBA00022448"/>
    </source>
</evidence>
<feature type="transmembrane region" description="Helical" evidence="8">
    <location>
        <begin position="328"/>
        <end position="347"/>
    </location>
</feature>
<evidence type="ECO:0000256" key="8">
    <source>
        <dbReference type="SAM" id="Phobius"/>
    </source>
</evidence>
<evidence type="ECO:0000313" key="9">
    <source>
        <dbReference type="EMBL" id="SDC03962.1"/>
    </source>
</evidence>
<dbReference type="FunFam" id="1.10.3470.10:FF:000001">
    <property type="entry name" value="Vitamin B12 ABC transporter permease BtuC"/>
    <property type="match status" value="1"/>
</dbReference>